<protein>
    <submittedName>
        <fullName evidence="1">Uncharacterized protein</fullName>
    </submittedName>
</protein>
<sequence length="75" mass="8230">MTGAAKSDDYVEGRRGKGIRGRKKLEIPSGALGRFMPALAGWMAFQTSRFLVLARESYHVARGSPTGYYTICTES</sequence>
<dbReference type="AlphaFoldDB" id="A0A834NDI2"/>
<keyword evidence="2" id="KW-1185">Reference proteome</keyword>
<evidence type="ECO:0000313" key="2">
    <source>
        <dbReference type="Proteomes" id="UP000600918"/>
    </source>
</evidence>
<proteinExistence type="predicted"/>
<gene>
    <name evidence="1" type="ORF">H0235_014783</name>
</gene>
<reference evidence="1" key="1">
    <citation type="journal article" date="2020" name="G3 (Bethesda)">
        <title>High-Quality Assemblies for Three Invasive Social Wasps from the &lt;i&gt;Vespula&lt;/i&gt; Genus.</title>
        <authorList>
            <person name="Harrop T.W.R."/>
            <person name="Guhlin J."/>
            <person name="McLaughlin G.M."/>
            <person name="Permina E."/>
            <person name="Stockwell P."/>
            <person name="Gilligan J."/>
            <person name="Le Lec M.F."/>
            <person name="Gruber M.A.M."/>
            <person name="Quinn O."/>
            <person name="Lovegrove M."/>
            <person name="Duncan E.J."/>
            <person name="Remnant E.J."/>
            <person name="Van Eeckhoven J."/>
            <person name="Graham B."/>
            <person name="Knapp R.A."/>
            <person name="Langford K.W."/>
            <person name="Kronenberg Z."/>
            <person name="Press M.O."/>
            <person name="Eacker S.M."/>
            <person name="Wilson-Rankin E.E."/>
            <person name="Purcell J."/>
            <person name="Lester P.J."/>
            <person name="Dearden P.K."/>
        </authorList>
    </citation>
    <scope>NUCLEOTIDE SEQUENCE</scope>
    <source>
        <strain evidence="1">Volc-1</strain>
    </source>
</reference>
<accession>A0A834NDI2</accession>
<evidence type="ECO:0000313" key="1">
    <source>
        <dbReference type="EMBL" id="KAF7404089.1"/>
    </source>
</evidence>
<comment type="caution">
    <text evidence="1">The sequence shown here is derived from an EMBL/GenBank/DDBJ whole genome shotgun (WGS) entry which is preliminary data.</text>
</comment>
<name>A0A834NDI2_VESPE</name>
<dbReference type="Proteomes" id="UP000600918">
    <property type="component" value="Unassembled WGS sequence"/>
</dbReference>
<dbReference type="EMBL" id="JACSDY010000016">
    <property type="protein sequence ID" value="KAF7404089.1"/>
    <property type="molecule type" value="Genomic_DNA"/>
</dbReference>
<organism evidence="1 2">
    <name type="scientific">Vespula pensylvanica</name>
    <name type="common">Western yellow jacket</name>
    <name type="synonym">Wasp</name>
    <dbReference type="NCBI Taxonomy" id="30213"/>
    <lineage>
        <taxon>Eukaryota</taxon>
        <taxon>Metazoa</taxon>
        <taxon>Ecdysozoa</taxon>
        <taxon>Arthropoda</taxon>
        <taxon>Hexapoda</taxon>
        <taxon>Insecta</taxon>
        <taxon>Pterygota</taxon>
        <taxon>Neoptera</taxon>
        <taxon>Endopterygota</taxon>
        <taxon>Hymenoptera</taxon>
        <taxon>Apocrita</taxon>
        <taxon>Aculeata</taxon>
        <taxon>Vespoidea</taxon>
        <taxon>Vespidae</taxon>
        <taxon>Vespinae</taxon>
        <taxon>Vespula</taxon>
    </lineage>
</organism>